<proteinExistence type="predicted"/>
<reference evidence="1 2" key="1">
    <citation type="submission" date="2024-01" db="EMBL/GenBank/DDBJ databases">
        <authorList>
            <person name="Allen C."/>
            <person name="Tagirdzhanova G."/>
        </authorList>
    </citation>
    <scope>NUCLEOTIDE SEQUENCE [LARGE SCALE GENOMIC DNA]</scope>
</reference>
<name>A0ABP0B1R5_9PEZI</name>
<dbReference type="EMBL" id="CAWUHB010000007">
    <property type="protein sequence ID" value="CAK7213490.1"/>
    <property type="molecule type" value="Genomic_DNA"/>
</dbReference>
<comment type="caution">
    <text evidence="1">The sequence shown here is derived from an EMBL/GenBank/DDBJ whole genome shotgun (WGS) entry which is preliminary data.</text>
</comment>
<dbReference type="Proteomes" id="UP001642405">
    <property type="component" value="Unassembled WGS sequence"/>
</dbReference>
<sequence>MANTTGCPTNSVPATLPIPQNITYVVIPDGNTSDLWMASCCQPNPVQVVNDCWQWCAVPAVYTNGSVSPDDIAFRFDDCFLAAGRDISRSNGLLIHIGNRESSAAASRSRLTLASTAVVALTVSVACVLMV</sequence>
<keyword evidence="2" id="KW-1185">Reference proteome</keyword>
<evidence type="ECO:0000313" key="1">
    <source>
        <dbReference type="EMBL" id="CAK7213490.1"/>
    </source>
</evidence>
<accession>A0ABP0B1R5</accession>
<protein>
    <submittedName>
        <fullName evidence="1">Uncharacterized protein</fullName>
    </submittedName>
</protein>
<gene>
    <name evidence="1" type="ORF">SCUCBS95973_001811</name>
</gene>
<evidence type="ECO:0000313" key="2">
    <source>
        <dbReference type="Proteomes" id="UP001642405"/>
    </source>
</evidence>
<organism evidence="1 2">
    <name type="scientific">Sporothrix curviconia</name>
    <dbReference type="NCBI Taxonomy" id="1260050"/>
    <lineage>
        <taxon>Eukaryota</taxon>
        <taxon>Fungi</taxon>
        <taxon>Dikarya</taxon>
        <taxon>Ascomycota</taxon>
        <taxon>Pezizomycotina</taxon>
        <taxon>Sordariomycetes</taxon>
        <taxon>Sordariomycetidae</taxon>
        <taxon>Ophiostomatales</taxon>
        <taxon>Ophiostomataceae</taxon>
        <taxon>Sporothrix</taxon>
    </lineage>
</organism>